<reference evidence="3" key="2">
    <citation type="submission" date="2019-02" db="EMBL/GenBank/DDBJ databases">
        <title>Granulicella sibirica sp. nov., a psychrotolerant acidobacterium isolated from an organic soil layer in forested tundra, West Siberia.</title>
        <authorList>
            <person name="Oshkin I.Y."/>
            <person name="Kulichevskaya I.S."/>
            <person name="Rijpstra W.I.C."/>
            <person name="Sinninghe Damste J.S."/>
            <person name="Rakitin A.L."/>
            <person name="Ravin N.V."/>
            <person name="Dedysh S.N."/>
        </authorList>
    </citation>
    <scope>NUCLEOTIDE SEQUENCE [LARGE SCALE GENOMIC DNA]</scope>
    <source>
        <strain evidence="3">AF10</strain>
    </source>
</reference>
<organism evidence="2 3">
    <name type="scientific">Granulicella sibirica</name>
    <dbReference type="NCBI Taxonomy" id="2479048"/>
    <lineage>
        <taxon>Bacteria</taxon>
        <taxon>Pseudomonadati</taxon>
        <taxon>Acidobacteriota</taxon>
        <taxon>Terriglobia</taxon>
        <taxon>Terriglobales</taxon>
        <taxon>Acidobacteriaceae</taxon>
        <taxon>Granulicella</taxon>
    </lineage>
</organism>
<sequence length="70" mass="8019">MDDALRELEHVDERQAKIVVMRFFAGMTEDETADVLGISVSTVKREWRMARAWLYKELSYGSAKGPSPRS</sequence>
<evidence type="ECO:0000313" key="3">
    <source>
        <dbReference type="Proteomes" id="UP000289437"/>
    </source>
</evidence>
<dbReference type="Gene3D" id="1.10.10.10">
    <property type="entry name" value="Winged helix-like DNA-binding domain superfamily/Winged helix DNA-binding domain"/>
    <property type="match status" value="1"/>
</dbReference>
<keyword evidence="3" id="KW-1185">Reference proteome</keyword>
<comment type="caution">
    <text evidence="2">The sequence shown here is derived from an EMBL/GenBank/DDBJ whole genome shotgun (WGS) entry which is preliminary data.</text>
</comment>
<dbReference type="Pfam" id="PF07638">
    <property type="entry name" value="Sigma70_ECF"/>
    <property type="match status" value="1"/>
</dbReference>
<dbReference type="SUPFAM" id="SSF88659">
    <property type="entry name" value="Sigma3 and sigma4 domains of RNA polymerase sigma factors"/>
    <property type="match status" value="1"/>
</dbReference>
<protein>
    <recommendedName>
        <fullName evidence="1">RNA polymerase sigma-70 ECF-like HTH domain-containing protein</fullName>
    </recommendedName>
</protein>
<feature type="domain" description="RNA polymerase sigma-70 ECF-like HTH" evidence="1">
    <location>
        <begin position="1"/>
        <end position="59"/>
    </location>
</feature>
<gene>
    <name evidence="2" type="ORF">GRAN_3550</name>
</gene>
<name>A0A4Q0SZG2_9BACT</name>
<proteinExistence type="predicted"/>
<reference evidence="2 3" key="1">
    <citation type="submission" date="2018-11" db="EMBL/GenBank/DDBJ databases">
        <authorList>
            <person name="Mardanov A.V."/>
            <person name="Ravin N.V."/>
            <person name="Dedysh S.N."/>
        </authorList>
    </citation>
    <scope>NUCLEOTIDE SEQUENCE [LARGE SCALE GENOMIC DNA]</scope>
    <source>
        <strain evidence="2 3">AF10</strain>
    </source>
</reference>
<dbReference type="CDD" id="cd06171">
    <property type="entry name" value="Sigma70_r4"/>
    <property type="match status" value="1"/>
</dbReference>
<evidence type="ECO:0000259" key="1">
    <source>
        <dbReference type="Pfam" id="PF07638"/>
    </source>
</evidence>
<dbReference type="InterPro" id="IPR013324">
    <property type="entry name" value="RNA_pol_sigma_r3/r4-like"/>
</dbReference>
<dbReference type="Proteomes" id="UP000289437">
    <property type="component" value="Unassembled WGS sequence"/>
</dbReference>
<dbReference type="EMBL" id="RDSM01000002">
    <property type="protein sequence ID" value="RXH56693.1"/>
    <property type="molecule type" value="Genomic_DNA"/>
</dbReference>
<dbReference type="InterPro" id="IPR036388">
    <property type="entry name" value="WH-like_DNA-bd_sf"/>
</dbReference>
<dbReference type="AlphaFoldDB" id="A0A4Q0SZG2"/>
<evidence type="ECO:0000313" key="2">
    <source>
        <dbReference type="EMBL" id="RXH56693.1"/>
    </source>
</evidence>
<accession>A0A4Q0SZG2</accession>
<dbReference type="InterPro" id="IPR053812">
    <property type="entry name" value="HTH_Sigma70_ECF-like"/>
</dbReference>